<feature type="compositionally biased region" description="Basic and acidic residues" evidence="1">
    <location>
        <begin position="222"/>
        <end position="236"/>
    </location>
</feature>
<keyword evidence="3" id="KW-1185">Reference proteome</keyword>
<evidence type="ECO:0000313" key="3">
    <source>
        <dbReference type="Proteomes" id="UP000230066"/>
    </source>
</evidence>
<dbReference type="PROSITE" id="PS50076">
    <property type="entry name" value="DNAJ_2"/>
    <property type="match status" value="1"/>
</dbReference>
<dbReference type="SMART" id="SM00271">
    <property type="entry name" value="DnaJ"/>
    <property type="match status" value="1"/>
</dbReference>
<dbReference type="Pfam" id="PF00226">
    <property type="entry name" value="DnaJ"/>
    <property type="match status" value="1"/>
</dbReference>
<organism evidence="2 3">
    <name type="scientific">Fasciola hepatica</name>
    <name type="common">Liver fluke</name>
    <dbReference type="NCBI Taxonomy" id="6192"/>
    <lineage>
        <taxon>Eukaryota</taxon>
        <taxon>Metazoa</taxon>
        <taxon>Spiralia</taxon>
        <taxon>Lophotrochozoa</taxon>
        <taxon>Platyhelminthes</taxon>
        <taxon>Trematoda</taxon>
        <taxon>Digenea</taxon>
        <taxon>Plagiorchiida</taxon>
        <taxon>Echinostomata</taxon>
        <taxon>Echinostomatoidea</taxon>
        <taxon>Fasciolidae</taxon>
        <taxon>Fasciola</taxon>
    </lineage>
</organism>
<dbReference type="GO" id="GO:0005737">
    <property type="term" value="C:cytoplasm"/>
    <property type="evidence" value="ECO:0007669"/>
    <property type="project" value="TreeGrafter"/>
</dbReference>
<dbReference type="PANTHER" id="PTHR44144">
    <property type="entry name" value="DNAJ HOMOLOG SUBFAMILY C MEMBER 9"/>
    <property type="match status" value="1"/>
</dbReference>
<evidence type="ECO:0000256" key="1">
    <source>
        <dbReference type="SAM" id="MobiDB-lite"/>
    </source>
</evidence>
<dbReference type="Pfam" id="PF23302">
    <property type="entry name" value="HTH_DNAJC9"/>
    <property type="match status" value="1"/>
</dbReference>
<dbReference type="PANTHER" id="PTHR44144:SF1">
    <property type="entry name" value="DNAJ HOMOLOG SUBFAMILY C MEMBER 9"/>
    <property type="match status" value="1"/>
</dbReference>
<feature type="compositionally biased region" description="Basic residues" evidence="1">
    <location>
        <begin position="274"/>
        <end position="285"/>
    </location>
</feature>
<dbReference type="InterPro" id="IPR001623">
    <property type="entry name" value="DnaJ_domain"/>
</dbReference>
<dbReference type="SUPFAM" id="SSF46565">
    <property type="entry name" value="Chaperone J-domain"/>
    <property type="match status" value="1"/>
</dbReference>
<reference evidence="2" key="1">
    <citation type="submission" date="2019-03" db="EMBL/GenBank/DDBJ databases">
        <title>Improved annotation for the trematode Fasciola hepatica.</title>
        <authorList>
            <person name="Choi Y.-J."/>
            <person name="Martin J."/>
            <person name="Mitreva M."/>
        </authorList>
    </citation>
    <scope>NUCLEOTIDE SEQUENCE [LARGE SCALE GENOMIC DNA]</scope>
</reference>
<dbReference type="Proteomes" id="UP000230066">
    <property type="component" value="Unassembled WGS sequence"/>
</dbReference>
<evidence type="ECO:0000313" key="2">
    <source>
        <dbReference type="EMBL" id="THD19731.1"/>
    </source>
</evidence>
<dbReference type="GO" id="GO:0005634">
    <property type="term" value="C:nucleus"/>
    <property type="evidence" value="ECO:0007669"/>
    <property type="project" value="TreeGrafter"/>
</dbReference>
<dbReference type="PRINTS" id="PR00625">
    <property type="entry name" value="JDOMAIN"/>
</dbReference>
<protein>
    <submittedName>
        <fullName evidence="2">DnaJ subfamily C member 9</fullName>
    </submittedName>
</protein>
<dbReference type="CDD" id="cd06257">
    <property type="entry name" value="DnaJ"/>
    <property type="match status" value="1"/>
</dbReference>
<feature type="compositionally biased region" description="Basic and acidic residues" evidence="1">
    <location>
        <begin position="261"/>
        <end position="270"/>
    </location>
</feature>
<feature type="region of interest" description="Disordered" evidence="1">
    <location>
        <begin position="222"/>
        <end position="243"/>
    </location>
</feature>
<dbReference type="Gene3D" id="1.10.287.110">
    <property type="entry name" value="DnaJ domain"/>
    <property type="match status" value="1"/>
</dbReference>
<feature type="region of interest" description="Disordered" evidence="1">
    <location>
        <begin position="261"/>
        <end position="285"/>
    </location>
</feature>
<dbReference type="GO" id="GO:0031072">
    <property type="term" value="F:heat shock protein binding"/>
    <property type="evidence" value="ECO:0007669"/>
    <property type="project" value="TreeGrafter"/>
</dbReference>
<dbReference type="InterPro" id="IPR036869">
    <property type="entry name" value="J_dom_sf"/>
</dbReference>
<sequence length="285" mass="33333">MVRLLSECELYFHCSNLYEVLGVSAECKQEECKLCFYPIKLFLPRDDTKVRKAFYKLSLKHHPDRQSEDVKENATIRFQVLSKVYSILADPEKRQVYDETGVIDDEGTLEDKTYDDWVKYWSLLFPRVTAKQIDQFFEKYRDSEEELDDVARVYEKCKGDMDVIMETVLCANYKDESRIRGMISKLIKDGKIQAYDAFTKENPEKAAKRAKREEREKKLFAREQKKNAAKGQEKSAENSTDNLSSLASAIVANRQRQTESLIDRLTEKYCKPPKALKKTTKRARK</sequence>
<dbReference type="PROSITE" id="PS00636">
    <property type="entry name" value="DNAJ_1"/>
    <property type="match status" value="1"/>
</dbReference>
<dbReference type="EMBL" id="JXXN02005731">
    <property type="protein sequence ID" value="THD19731.1"/>
    <property type="molecule type" value="Genomic_DNA"/>
</dbReference>
<dbReference type="InterPro" id="IPR052594">
    <property type="entry name" value="J_domain-containing_protein"/>
</dbReference>
<proteinExistence type="predicted"/>
<gene>
    <name evidence="2" type="ORF">D915_009496</name>
</gene>
<comment type="caution">
    <text evidence="2">The sequence shown here is derived from an EMBL/GenBank/DDBJ whole genome shotgun (WGS) entry which is preliminary data.</text>
</comment>
<dbReference type="AlphaFoldDB" id="A0A2H1BVH2"/>
<name>A0A2H1BVH2_FASHE</name>
<dbReference type="InterPro" id="IPR056453">
    <property type="entry name" value="HTH_DNAJC9"/>
</dbReference>
<dbReference type="InterPro" id="IPR018253">
    <property type="entry name" value="DnaJ_domain_CS"/>
</dbReference>
<accession>A0A2H1BVH2</accession>